<evidence type="ECO:0000313" key="4">
    <source>
        <dbReference type="EMBL" id="AMJ97888.1"/>
    </source>
</evidence>
<dbReference type="SMART" id="SM00448">
    <property type="entry name" value="REC"/>
    <property type="match status" value="1"/>
</dbReference>
<protein>
    <submittedName>
        <fullName evidence="4">Response regulator</fullName>
    </submittedName>
</protein>
<keyword evidence="2" id="KW-0597">Phosphoprotein</keyword>
<dbReference type="SUPFAM" id="SSF55874">
    <property type="entry name" value="ATPase domain of HSP90 chaperone/DNA topoisomerase II/histidine kinase"/>
    <property type="match status" value="1"/>
</dbReference>
<dbReference type="Pfam" id="PF07228">
    <property type="entry name" value="SpoIIE"/>
    <property type="match status" value="1"/>
</dbReference>
<keyword evidence="1" id="KW-0378">Hydrolase</keyword>
<evidence type="ECO:0000313" key="5">
    <source>
        <dbReference type="Proteomes" id="UP000063991"/>
    </source>
</evidence>
<accession>A0A126Q0C0</accession>
<dbReference type="InterPro" id="IPR001932">
    <property type="entry name" value="PPM-type_phosphatase-like_dom"/>
</dbReference>
<dbReference type="SUPFAM" id="SSF52172">
    <property type="entry name" value="CheY-like"/>
    <property type="match status" value="1"/>
</dbReference>
<evidence type="ECO:0000259" key="3">
    <source>
        <dbReference type="PROSITE" id="PS50110"/>
    </source>
</evidence>
<dbReference type="InterPro" id="IPR036457">
    <property type="entry name" value="PPM-type-like_dom_sf"/>
</dbReference>
<dbReference type="AlphaFoldDB" id="A0A126Q0C0"/>
<feature type="domain" description="Response regulatory" evidence="3">
    <location>
        <begin position="2"/>
        <end position="119"/>
    </location>
</feature>
<dbReference type="GO" id="GO:0016791">
    <property type="term" value="F:phosphatase activity"/>
    <property type="evidence" value="ECO:0007669"/>
    <property type="project" value="TreeGrafter"/>
</dbReference>
<dbReference type="Gene3D" id="3.30.565.10">
    <property type="entry name" value="Histidine kinase-like ATPase, C-terminal domain"/>
    <property type="match status" value="1"/>
</dbReference>
<dbReference type="InterPro" id="IPR011006">
    <property type="entry name" value="CheY-like_superfamily"/>
</dbReference>
<dbReference type="EMBL" id="CP014323">
    <property type="protein sequence ID" value="AMJ97888.1"/>
    <property type="molecule type" value="Genomic_DNA"/>
</dbReference>
<name>A0A126Q0C0_ALTMA</name>
<reference evidence="4 5" key="1">
    <citation type="submission" date="2015-12" db="EMBL/GenBank/DDBJ databases">
        <authorList>
            <person name="Shamseldin A."/>
            <person name="Moawad H."/>
            <person name="Abd El-Rahim W.M."/>
            <person name="Sadowsky M.J."/>
        </authorList>
    </citation>
    <scope>NUCLEOTIDE SEQUENCE [LARGE SCALE GENOMIC DNA]</scope>
    <source>
        <strain evidence="4 5">D7</strain>
    </source>
</reference>
<evidence type="ECO:0000256" key="2">
    <source>
        <dbReference type="PROSITE-ProRule" id="PRU00169"/>
    </source>
</evidence>
<dbReference type="Gene3D" id="3.40.50.2300">
    <property type="match status" value="1"/>
</dbReference>
<dbReference type="Proteomes" id="UP000063991">
    <property type="component" value="Chromosome"/>
</dbReference>
<dbReference type="Gene3D" id="3.60.40.10">
    <property type="entry name" value="PPM-type phosphatase domain"/>
    <property type="match status" value="1"/>
</dbReference>
<dbReference type="Pfam" id="PF00072">
    <property type="entry name" value="Response_reg"/>
    <property type="match status" value="1"/>
</dbReference>
<evidence type="ECO:0000256" key="1">
    <source>
        <dbReference type="ARBA" id="ARBA00022801"/>
    </source>
</evidence>
<dbReference type="InterPro" id="IPR052016">
    <property type="entry name" value="Bact_Sigma-Reg"/>
</dbReference>
<dbReference type="PROSITE" id="PS50110">
    <property type="entry name" value="RESPONSE_REGULATORY"/>
    <property type="match status" value="1"/>
</dbReference>
<sequence>MKILIVDDEAINRTMLTNMLYNAGYKECIEAVDGVEAIKKFTHEKPDLVLLDVVMPGLSGFDVAPKIRKLAKGPYLPILFITALEDKESLVRCLEVGGNDFATKPFDRHILIAKIRAHLKIRALSEHIEQQNKALRLFNQRVAREHAIVEHIFSHAIVNRPEVMAHFDCFLKPAETFNGDLFLCESSPSGGIYFVVGDFTGHGLASAIGALPVTRTFQELSQQGVSISEIISELNRILIKFLPSDMFMAAVVGEINAGGNRINLWQGGMPAVIVPAKTDLTLRCIPSRHMALGILDEHELNTDCDTIQLGCNEQLVICSDGLIESTNQKGEMLLEEGLVRIVKEQMQTHGKIESNSLFLKAKEHCAASSFHDDVTLVVFTSQPIKTPVSPKMDFGLPSVHEVALDAQHLKQPDILQRVLQLAGQCEGIQAVRSIIYTVLSELFNNALEHGILKLDSKLKADSTGFHQYYESREASLKALSHGRINIRIESLPLKGKVLIAVEDSGEGFEWNKVSTVGRRHSVHDKCFGRGLPLLHALCERVWFENGGSKVICLLDTKIRRL</sequence>
<gene>
    <name evidence="4" type="ORF">AVL55_06750</name>
</gene>
<dbReference type="CDD" id="cd16936">
    <property type="entry name" value="HATPase_RsbW-like"/>
    <property type="match status" value="1"/>
</dbReference>
<dbReference type="GO" id="GO:0000160">
    <property type="term" value="P:phosphorelay signal transduction system"/>
    <property type="evidence" value="ECO:0007669"/>
    <property type="project" value="InterPro"/>
</dbReference>
<dbReference type="PANTHER" id="PTHR43156">
    <property type="entry name" value="STAGE II SPORULATION PROTEIN E-RELATED"/>
    <property type="match status" value="1"/>
</dbReference>
<proteinExistence type="predicted"/>
<dbReference type="PANTHER" id="PTHR43156:SF2">
    <property type="entry name" value="STAGE II SPORULATION PROTEIN E"/>
    <property type="match status" value="1"/>
</dbReference>
<dbReference type="SMART" id="SM00331">
    <property type="entry name" value="PP2C_SIG"/>
    <property type="match status" value="1"/>
</dbReference>
<feature type="modified residue" description="4-aspartylphosphate" evidence="2">
    <location>
        <position position="52"/>
    </location>
</feature>
<organism evidence="4 5">
    <name type="scientific">Alteromonas macleodii</name>
    <name type="common">Pseudoalteromonas macleodii</name>
    <dbReference type="NCBI Taxonomy" id="28108"/>
    <lineage>
        <taxon>Bacteria</taxon>
        <taxon>Pseudomonadati</taxon>
        <taxon>Pseudomonadota</taxon>
        <taxon>Gammaproteobacteria</taxon>
        <taxon>Alteromonadales</taxon>
        <taxon>Alteromonadaceae</taxon>
        <taxon>Alteromonas/Salinimonas group</taxon>
        <taxon>Alteromonas</taxon>
    </lineage>
</organism>
<dbReference type="OrthoDB" id="9811749at2"/>
<dbReference type="RefSeq" id="WP_061094614.1">
    <property type="nucleotide sequence ID" value="NZ_CP014323.1"/>
</dbReference>
<dbReference type="SUPFAM" id="SSF81606">
    <property type="entry name" value="PP2C-like"/>
    <property type="match status" value="1"/>
</dbReference>
<dbReference type="InterPro" id="IPR036890">
    <property type="entry name" value="HATPase_C_sf"/>
</dbReference>
<dbReference type="InterPro" id="IPR001789">
    <property type="entry name" value="Sig_transdc_resp-reg_receiver"/>
</dbReference>